<evidence type="ECO:0000313" key="3">
    <source>
        <dbReference type="Proteomes" id="UP000245591"/>
    </source>
</evidence>
<gene>
    <name evidence="2" type="ORF">BB558_001044</name>
</gene>
<dbReference type="EMBL" id="MBFU01000054">
    <property type="protein sequence ID" value="PWA02795.1"/>
    <property type="molecule type" value="Genomic_DNA"/>
</dbReference>
<dbReference type="AlphaFoldDB" id="A0A2U1JCN5"/>
<feature type="region of interest" description="Disordered" evidence="1">
    <location>
        <begin position="84"/>
        <end position="103"/>
    </location>
</feature>
<dbReference type="Gene3D" id="3.60.10.10">
    <property type="entry name" value="Endonuclease/exonuclease/phosphatase"/>
    <property type="match status" value="1"/>
</dbReference>
<feature type="region of interest" description="Disordered" evidence="1">
    <location>
        <begin position="48"/>
        <end position="79"/>
    </location>
</feature>
<organism evidence="2 3">
    <name type="scientific">Smittium angustum</name>
    <dbReference type="NCBI Taxonomy" id="133377"/>
    <lineage>
        <taxon>Eukaryota</taxon>
        <taxon>Fungi</taxon>
        <taxon>Fungi incertae sedis</taxon>
        <taxon>Zoopagomycota</taxon>
        <taxon>Kickxellomycotina</taxon>
        <taxon>Harpellomycetes</taxon>
        <taxon>Harpellales</taxon>
        <taxon>Legeriomycetaceae</taxon>
        <taxon>Smittium</taxon>
    </lineage>
</organism>
<protein>
    <submittedName>
        <fullName evidence="2">Uncharacterized protein</fullName>
    </submittedName>
</protein>
<evidence type="ECO:0000256" key="1">
    <source>
        <dbReference type="SAM" id="MobiDB-lite"/>
    </source>
</evidence>
<feature type="compositionally biased region" description="Basic and acidic residues" evidence="1">
    <location>
        <begin position="61"/>
        <end position="73"/>
    </location>
</feature>
<reference evidence="2 3" key="1">
    <citation type="journal article" date="2018" name="MBio">
        <title>Comparative Genomics Reveals the Core Gene Toolbox for the Fungus-Insect Symbiosis.</title>
        <authorList>
            <person name="Wang Y."/>
            <person name="Stata M."/>
            <person name="Wang W."/>
            <person name="Stajich J.E."/>
            <person name="White M.M."/>
            <person name="Moncalvo J.M."/>
        </authorList>
    </citation>
    <scope>NUCLEOTIDE SEQUENCE [LARGE SCALE GENOMIC DNA]</scope>
    <source>
        <strain evidence="2 3">AUS-126-30</strain>
    </source>
</reference>
<name>A0A2U1JCN5_SMIAN</name>
<comment type="caution">
    <text evidence="2">The sequence shown here is derived from an EMBL/GenBank/DDBJ whole genome shotgun (WGS) entry which is preliminary data.</text>
</comment>
<dbReference type="SUPFAM" id="SSF56219">
    <property type="entry name" value="DNase I-like"/>
    <property type="match status" value="1"/>
</dbReference>
<sequence>MEKIPKPQQIKKILFKTLLPKEKELQNNTISSNNKKQELTIIKIKESNQREKLVSENQNNQEEKESPILKDKDYSEEDGMTIDGISDTENLARGEKQPKTTPLGCASVKKHKQYKQNLQIYTGKQRRHMFYTRNTHGKQKSIIMEFTFARIGNMDKIYGRSQLKYNNFTDRQPQNYTNSEYQNFVESTKHLKLFNLHKKNKENRKFTWISQDDRFKAVINHILVSNNLQAHFSKIQNVVGNRSGHNLIITEYHPKVEMQKQMKKIEVWRLNASFLENQEYNKHISQIT</sequence>
<feature type="non-terminal residue" evidence="2">
    <location>
        <position position="288"/>
    </location>
</feature>
<keyword evidence="3" id="KW-1185">Reference proteome</keyword>
<dbReference type="Proteomes" id="UP000245591">
    <property type="component" value="Unassembled WGS sequence"/>
</dbReference>
<proteinExistence type="predicted"/>
<accession>A0A2U1JCN5</accession>
<dbReference type="InterPro" id="IPR036691">
    <property type="entry name" value="Endo/exonu/phosph_ase_sf"/>
</dbReference>
<evidence type="ECO:0000313" key="2">
    <source>
        <dbReference type="EMBL" id="PWA02795.1"/>
    </source>
</evidence>